<gene>
    <name evidence="3" type="ORF">ACFFRH_12355</name>
</gene>
<dbReference type="SUPFAM" id="SSF52402">
    <property type="entry name" value="Adenine nucleotide alpha hydrolases-like"/>
    <property type="match status" value="2"/>
</dbReference>
<dbReference type="InterPro" id="IPR006015">
    <property type="entry name" value="Universal_stress_UspA"/>
</dbReference>
<organism evidence="3 4">
    <name type="scientific">Streptosporangium vulgare</name>
    <dbReference type="NCBI Taxonomy" id="46190"/>
    <lineage>
        <taxon>Bacteria</taxon>
        <taxon>Bacillati</taxon>
        <taxon>Actinomycetota</taxon>
        <taxon>Actinomycetes</taxon>
        <taxon>Streptosporangiales</taxon>
        <taxon>Streptosporangiaceae</taxon>
        <taxon>Streptosporangium</taxon>
    </lineage>
</organism>
<evidence type="ECO:0000256" key="1">
    <source>
        <dbReference type="ARBA" id="ARBA00008791"/>
    </source>
</evidence>
<sequence>MTHVIVVGTDGSAAGTAAVEWAADDAARADRPLRIVYAVDRWPYQISRFPNPAMGDVLERGARRVLAEAEEVARKRQPDIEVTTESIEGTAVSVLRAQAEHADELVVGARGLGGFAGAVMGSVSAHVAGHAHGAVVVVRPGWQSDHGQIVVGIDDSPACEPALAYAFAQAALRGATLRAIHAWQAPVHVYAPEITYDLDEVGQAHQQAATDRLRGRQERHPQVKVVQETVCAHPVDALTRASAEADLVVVGSHGRGAVSSAILGSVSRAVLLHAGSAVAVVRSAAD</sequence>
<dbReference type="InterPro" id="IPR006016">
    <property type="entry name" value="UspA"/>
</dbReference>
<evidence type="ECO:0000313" key="3">
    <source>
        <dbReference type="EMBL" id="MFB9676281.1"/>
    </source>
</evidence>
<proteinExistence type="inferred from homology"/>
<feature type="domain" description="UspA" evidence="2">
    <location>
        <begin position="1"/>
        <end position="139"/>
    </location>
</feature>
<evidence type="ECO:0000259" key="2">
    <source>
        <dbReference type="Pfam" id="PF00582"/>
    </source>
</evidence>
<dbReference type="RefSeq" id="WP_386156285.1">
    <property type="nucleotide sequence ID" value="NZ_JBHMBS010000005.1"/>
</dbReference>
<dbReference type="PANTHER" id="PTHR46553">
    <property type="entry name" value="ADENINE NUCLEOTIDE ALPHA HYDROLASES-LIKE SUPERFAMILY PROTEIN"/>
    <property type="match status" value="1"/>
</dbReference>
<dbReference type="Gene3D" id="3.40.50.620">
    <property type="entry name" value="HUPs"/>
    <property type="match status" value="2"/>
</dbReference>
<dbReference type="PRINTS" id="PR01438">
    <property type="entry name" value="UNVRSLSTRESS"/>
</dbReference>
<comment type="caution">
    <text evidence="3">The sequence shown here is derived from an EMBL/GenBank/DDBJ whole genome shotgun (WGS) entry which is preliminary data.</text>
</comment>
<dbReference type="Pfam" id="PF00582">
    <property type="entry name" value="Usp"/>
    <property type="match status" value="2"/>
</dbReference>
<name>A0ABV5TB23_9ACTN</name>
<evidence type="ECO:0000313" key="4">
    <source>
        <dbReference type="Proteomes" id="UP001589610"/>
    </source>
</evidence>
<dbReference type="InterPro" id="IPR014729">
    <property type="entry name" value="Rossmann-like_a/b/a_fold"/>
</dbReference>
<keyword evidence="4" id="KW-1185">Reference proteome</keyword>
<reference evidence="3 4" key="1">
    <citation type="submission" date="2024-09" db="EMBL/GenBank/DDBJ databases">
        <authorList>
            <person name="Sun Q."/>
            <person name="Mori K."/>
        </authorList>
    </citation>
    <scope>NUCLEOTIDE SEQUENCE [LARGE SCALE GENOMIC DNA]</scope>
    <source>
        <strain evidence="3 4">JCM 3028</strain>
    </source>
</reference>
<dbReference type="PANTHER" id="PTHR46553:SF3">
    <property type="entry name" value="ADENINE NUCLEOTIDE ALPHA HYDROLASES-LIKE SUPERFAMILY PROTEIN"/>
    <property type="match status" value="1"/>
</dbReference>
<comment type="similarity">
    <text evidence="1">Belongs to the universal stress protein A family.</text>
</comment>
<dbReference type="EMBL" id="JBHMBS010000005">
    <property type="protein sequence ID" value="MFB9676281.1"/>
    <property type="molecule type" value="Genomic_DNA"/>
</dbReference>
<feature type="domain" description="UspA" evidence="2">
    <location>
        <begin position="148"/>
        <end position="282"/>
    </location>
</feature>
<accession>A0ABV5TB23</accession>
<protein>
    <submittedName>
        <fullName evidence="3">Universal stress protein</fullName>
    </submittedName>
</protein>
<dbReference type="Proteomes" id="UP001589610">
    <property type="component" value="Unassembled WGS sequence"/>
</dbReference>